<feature type="domain" description="Sulfatase N-terminal" evidence="5">
    <location>
        <begin position="45"/>
        <end position="387"/>
    </location>
</feature>
<dbReference type="PANTHER" id="PTHR42693:SF53">
    <property type="entry name" value="ENDO-4-O-SULFATASE"/>
    <property type="match status" value="1"/>
</dbReference>
<evidence type="ECO:0000256" key="1">
    <source>
        <dbReference type="ARBA" id="ARBA00008779"/>
    </source>
</evidence>
<evidence type="ECO:0000259" key="5">
    <source>
        <dbReference type="Pfam" id="PF00884"/>
    </source>
</evidence>
<keyword evidence="4" id="KW-0106">Calcium</keyword>
<organism evidence="6 7">
    <name type="scientific">Catenovulum adriaticum</name>
    <dbReference type="NCBI Taxonomy" id="2984846"/>
    <lineage>
        <taxon>Bacteria</taxon>
        <taxon>Pseudomonadati</taxon>
        <taxon>Pseudomonadota</taxon>
        <taxon>Gammaproteobacteria</taxon>
        <taxon>Alteromonadales</taxon>
        <taxon>Alteromonadaceae</taxon>
        <taxon>Catenovulum</taxon>
    </lineage>
</organism>
<name>A0ABY7AU54_9ALTE</name>
<dbReference type="InterPro" id="IPR000917">
    <property type="entry name" value="Sulfatase_N"/>
</dbReference>
<evidence type="ECO:0000256" key="4">
    <source>
        <dbReference type="ARBA" id="ARBA00022837"/>
    </source>
</evidence>
<dbReference type="Pfam" id="PF00884">
    <property type="entry name" value="Sulfatase"/>
    <property type="match status" value="1"/>
</dbReference>
<evidence type="ECO:0000256" key="3">
    <source>
        <dbReference type="ARBA" id="ARBA00022801"/>
    </source>
</evidence>
<dbReference type="Gene3D" id="3.30.1120.10">
    <property type="match status" value="1"/>
</dbReference>
<protein>
    <submittedName>
        <fullName evidence="6">Sulfatase</fullName>
    </submittedName>
</protein>
<geneLocation type="plasmid" evidence="6 7">
    <name>pCadTS8_1</name>
</geneLocation>
<dbReference type="Proteomes" id="UP001163726">
    <property type="component" value="Plasmid pCadTS8_1"/>
</dbReference>
<dbReference type="SUPFAM" id="SSF53649">
    <property type="entry name" value="Alkaline phosphatase-like"/>
    <property type="match status" value="1"/>
</dbReference>
<keyword evidence="2" id="KW-0479">Metal-binding</keyword>
<reference evidence="6" key="1">
    <citation type="submission" date="2022-10" db="EMBL/GenBank/DDBJ databases">
        <title>Catenovulum adriacola sp. nov. isolated in the Harbour of Susak.</title>
        <authorList>
            <person name="Schoch T."/>
            <person name="Reich S.J."/>
            <person name="Stoeferle S."/>
            <person name="Flaiz M."/>
            <person name="Kazda M."/>
            <person name="Riedel C.U."/>
            <person name="Duerre P."/>
        </authorList>
    </citation>
    <scope>NUCLEOTIDE SEQUENCE</scope>
    <source>
        <strain evidence="6">TS8</strain>
        <plasmid evidence="6">pCadTS8_1</plasmid>
    </source>
</reference>
<dbReference type="InterPro" id="IPR024607">
    <property type="entry name" value="Sulfatase_CS"/>
</dbReference>
<dbReference type="CDD" id="cd16026">
    <property type="entry name" value="GALNS_like"/>
    <property type="match status" value="1"/>
</dbReference>
<dbReference type="RefSeq" id="WP_268076523.1">
    <property type="nucleotide sequence ID" value="NZ_CP109966.1"/>
</dbReference>
<comment type="similarity">
    <text evidence="1">Belongs to the sulfatase family.</text>
</comment>
<dbReference type="InterPro" id="IPR050738">
    <property type="entry name" value="Sulfatase"/>
</dbReference>
<gene>
    <name evidence="6" type="ORF">OLW01_15800</name>
</gene>
<sequence length="486" mass="54081">MLKDIINITIKKLIPLTICGALISCSNSIELAKTKSTSSNQAEKPNIIVVFTDDQGYADLSSYGADKIKTPNLDKFAQTGLRFTDFYVASSVCSASRAALLTGKLPKNNGVTGVYFPDAMGMKPEQITLAEMLKPAGYRTAAIGKWHLGDLKTTLPTAQGFDYYYGIPYSNDMYIGYKHEFAEQVKFNQGYSLEKARADQAFVQQAGKKRNLIRQKGLRDLVPIFEGDKIVEYPAEQSTLTKRYFEKAIEFIDSSSEPFFVYLTPAMPHVPLFASEEFRGKSAGGLYGDTVEEIDHYFGKLIHHLKQTKQLDNTLIVFSSDNGPWLGYGSHAGSAKPFSYGKFTNYEGGIRVPGIMSMPSKIKANQVTGHITSTIDLAPTILQLAGIDSAQYQLDGTSLVPLFDLKQANQPIVFLSYQDEIAGVRYQNWKYIKKGMNNVGKSGRVEDNATDLLFDLSQDPTESTNLIEKYPYIKHRLDVLIDEKQN</sequence>
<keyword evidence="6" id="KW-0614">Plasmid</keyword>
<dbReference type="PROSITE" id="PS51257">
    <property type="entry name" value="PROKAR_LIPOPROTEIN"/>
    <property type="match status" value="1"/>
</dbReference>
<evidence type="ECO:0000313" key="6">
    <source>
        <dbReference type="EMBL" id="WAJ71801.1"/>
    </source>
</evidence>
<evidence type="ECO:0000256" key="2">
    <source>
        <dbReference type="ARBA" id="ARBA00022723"/>
    </source>
</evidence>
<accession>A0ABY7AU54</accession>
<proteinExistence type="inferred from homology"/>
<dbReference type="EMBL" id="CP109966">
    <property type="protein sequence ID" value="WAJ71801.1"/>
    <property type="molecule type" value="Genomic_DNA"/>
</dbReference>
<dbReference type="InterPro" id="IPR017850">
    <property type="entry name" value="Alkaline_phosphatase_core_sf"/>
</dbReference>
<dbReference type="PANTHER" id="PTHR42693">
    <property type="entry name" value="ARYLSULFATASE FAMILY MEMBER"/>
    <property type="match status" value="1"/>
</dbReference>
<keyword evidence="3" id="KW-0378">Hydrolase</keyword>
<keyword evidence="7" id="KW-1185">Reference proteome</keyword>
<dbReference type="Gene3D" id="3.40.720.10">
    <property type="entry name" value="Alkaline Phosphatase, subunit A"/>
    <property type="match status" value="1"/>
</dbReference>
<dbReference type="PROSITE" id="PS00149">
    <property type="entry name" value="SULFATASE_2"/>
    <property type="match status" value="1"/>
</dbReference>
<evidence type="ECO:0000313" key="7">
    <source>
        <dbReference type="Proteomes" id="UP001163726"/>
    </source>
</evidence>